<dbReference type="Proteomes" id="UP000326912">
    <property type="component" value="Unassembled WGS sequence"/>
</dbReference>
<evidence type="ECO:0000313" key="8">
    <source>
        <dbReference type="Proteomes" id="UP000326912"/>
    </source>
</evidence>
<feature type="transmembrane region" description="Helical" evidence="6">
    <location>
        <begin position="208"/>
        <end position="229"/>
    </location>
</feature>
<keyword evidence="2" id="KW-1003">Cell membrane</keyword>
<evidence type="ECO:0000256" key="6">
    <source>
        <dbReference type="SAM" id="Phobius"/>
    </source>
</evidence>
<accession>A0A5J4KBA5</accession>
<feature type="transmembrane region" description="Helical" evidence="6">
    <location>
        <begin position="96"/>
        <end position="116"/>
    </location>
</feature>
<dbReference type="RefSeq" id="WP_151754079.1">
    <property type="nucleotide sequence ID" value="NZ_BKZW01000001.1"/>
</dbReference>
<feature type="transmembrane region" description="Helical" evidence="6">
    <location>
        <begin position="236"/>
        <end position="262"/>
    </location>
</feature>
<protein>
    <recommendedName>
        <fullName evidence="9">Polysaccharide biosynthesis protein C-terminal domain-containing protein</fullName>
    </recommendedName>
</protein>
<evidence type="ECO:0000256" key="1">
    <source>
        <dbReference type="ARBA" id="ARBA00004651"/>
    </source>
</evidence>
<dbReference type="Pfam" id="PF01943">
    <property type="entry name" value="Polysacc_synt"/>
    <property type="match status" value="1"/>
</dbReference>
<dbReference type="PANTHER" id="PTHR30250">
    <property type="entry name" value="PST FAMILY PREDICTED COLANIC ACID TRANSPORTER"/>
    <property type="match status" value="1"/>
</dbReference>
<gene>
    <name evidence="7" type="ORF">KDW_00160</name>
</gene>
<dbReference type="PANTHER" id="PTHR30250:SF11">
    <property type="entry name" value="O-ANTIGEN TRANSPORTER-RELATED"/>
    <property type="match status" value="1"/>
</dbReference>
<comment type="caution">
    <text evidence="7">The sequence shown here is derived from an EMBL/GenBank/DDBJ whole genome shotgun (WGS) entry which is preliminary data.</text>
</comment>
<dbReference type="EMBL" id="BKZW01000001">
    <property type="protein sequence ID" value="GER85854.1"/>
    <property type="molecule type" value="Genomic_DNA"/>
</dbReference>
<proteinExistence type="predicted"/>
<feature type="transmembrane region" description="Helical" evidence="6">
    <location>
        <begin position="128"/>
        <end position="151"/>
    </location>
</feature>
<dbReference type="AlphaFoldDB" id="A0A5J4KBA5"/>
<keyword evidence="3 6" id="KW-0812">Transmembrane</keyword>
<evidence type="ECO:0000256" key="3">
    <source>
        <dbReference type="ARBA" id="ARBA00022692"/>
    </source>
</evidence>
<comment type="subcellular location">
    <subcellularLocation>
        <location evidence="1">Cell membrane</location>
        <topology evidence="1">Multi-pass membrane protein</topology>
    </subcellularLocation>
</comment>
<name>A0A5J4KBA5_9CHLR</name>
<organism evidence="7 8">
    <name type="scientific">Dictyobacter vulcani</name>
    <dbReference type="NCBI Taxonomy" id="2607529"/>
    <lineage>
        <taxon>Bacteria</taxon>
        <taxon>Bacillati</taxon>
        <taxon>Chloroflexota</taxon>
        <taxon>Ktedonobacteria</taxon>
        <taxon>Ktedonobacterales</taxon>
        <taxon>Dictyobacteraceae</taxon>
        <taxon>Dictyobacter</taxon>
    </lineage>
</organism>
<evidence type="ECO:0008006" key="9">
    <source>
        <dbReference type="Google" id="ProtNLM"/>
    </source>
</evidence>
<dbReference type="GO" id="GO:0005886">
    <property type="term" value="C:plasma membrane"/>
    <property type="evidence" value="ECO:0007669"/>
    <property type="project" value="UniProtKB-SubCell"/>
</dbReference>
<keyword evidence="8" id="KW-1185">Reference proteome</keyword>
<evidence type="ECO:0000256" key="2">
    <source>
        <dbReference type="ARBA" id="ARBA00022475"/>
    </source>
</evidence>
<evidence type="ECO:0000256" key="5">
    <source>
        <dbReference type="ARBA" id="ARBA00023136"/>
    </source>
</evidence>
<sequence>MSTNPKSGNNKQQNMVESREARTHLMARPGLIKDPTLLNTSYGSHNYRVENFAIDQQLTWLIPAVTDLEQLKQMSVPVTDKHGQFFIVRTILKNSGIYAIASCLSPLASLFITPFLTHHLSGTDYGILTIFNATLALLAGLTQFGLGSAFVRIYHQLQTNAGEQTRNSLVGTFIGLTVGISLLVTFALLVLAPWIAQLCLHNSAYSNLLRLNALILLLQNLTVPLYTWLRAQSRALFFVLLSMLNLIINLFLTILFIGGWQWGSQGL</sequence>
<keyword evidence="4 6" id="KW-1133">Transmembrane helix</keyword>
<feature type="transmembrane region" description="Helical" evidence="6">
    <location>
        <begin position="172"/>
        <end position="196"/>
    </location>
</feature>
<keyword evidence="5 6" id="KW-0472">Membrane</keyword>
<dbReference type="InterPro" id="IPR002797">
    <property type="entry name" value="Polysacc_synth"/>
</dbReference>
<reference evidence="7 8" key="1">
    <citation type="submission" date="2019-10" db="EMBL/GenBank/DDBJ databases">
        <title>Dictyobacter vulcani sp. nov., within the class Ktedonobacteria, isolated from soil of volcanic Mt. Zao.</title>
        <authorList>
            <person name="Zheng Y."/>
            <person name="Wang C.M."/>
            <person name="Sakai Y."/>
            <person name="Abe K."/>
            <person name="Yokota A."/>
            <person name="Yabe S."/>
        </authorList>
    </citation>
    <scope>NUCLEOTIDE SEQUENCE [LARGE SCALE GENOMIC DNA]</scope>
    <source>
        <strain evidence="7 8">W12</strain>
    </source>
</reference>
<evidence type="ECO:0000313" key="7">
    <source>
        <dbReference type="EMBL" id="GER85854.1"/>
    </source>
</evidence>
<dbReference type="InterPro" id="IPR050833">
    <property type="entry name" value="Poly_Biosynth_Transport"/>
</dbReference>
<evidence type="ECO:0000256" key="4">
    <source>
        <dbReference type="ARBA" id="ARBA00022989"/>
    </source>
</evidence>